<dbReference type="InterPro" id="IPR036397">
    <property type="entry name" value="RNaseH_sf"/>
</dbReference>
<keyword evidence="5" id="KW-1185">Reference proteome</keyword>
<dbReference type="GO" id="GO:0006259">
    <property type="term" value="P:DNA metabolic process"/>
    <property type="evidence" value="ECO:0007669"/>
    <property type="project" value="UniProtKB-ARBA"/>
</dbReference>
<gene>
    <name evidence="4" type="ORF">RSPPHO_02796</name>
</gene>
<dbReference type="Gene3D" id="3.30.420.10">
    <property type="entry name" value="Ribonuclease H-like superfamily/Ribonuclease H"/>
    <property type="match status" value="1"/>
</dbReference>
<proteinExistence type="predicted"/>
<dbReference type="EMBL" id="HE663493">
    <property type="protein sequence ID" value="CCG09422.1"/>
    <property type="molecule type" value="Genomic_DNA"/>
</dbReference>
<evidence type="ECO:0000256" key="2">
    <source>
        <dbReference type="ARBA" id="ARBA00026073"/>
    </source>
</evidence>
<dbReference type="eggNOG" id="COG0847">
    <property type="taxonomic scope" value="Bacteria"/>
</dbReference>
<dbReference type="Pfam" id="PF00929">
    <property type="entry name" value="RNase_T"/>
    <property type="match status" value="1"/>
</dbReference>
<name>H6SP97_PARPM</name>
<dbReference type="PANTHER" id="PTHR30231">
    <property type="entry name" value="DNA POLYMERASE III SUBUNIT EPSILON"/>
    <property type="match status" value="1"/>
</dbReference>
<dbReference type="CDD" id="cd06130">
    <property type="entry name" value="DNA_pol_III_epsilon_like"/>
    <property type="match status" value="1"/>
</dbReference>
<keyword evidence="4" id="KW-0540">Nuclease</keyword>
<dbReference type="RefSeq" id="WP_014416052.1">
    <property type="nucleotide sequence ID" value="NC_017059.1"/>
</dbReference>
<keyword evidence="4" id="KW-0378">Hydrolase</keyword>
<accession>H6SP97</accession>
<dbReference type="HOGENOM" id="CLU_047806_14_1_5"/>
<keyword evidence="4" id="KW-0269">Exonuclease</keyword>
<dbReference type="GO" id="GO:0003676">
    <property type="term" value="F:nucleic acid binding"/>
    <property type="evidence" value="ECO:0007669"/>
    <property type="project" value="InterPro"/>
</dbReference>
<comment type="subunit">
    <text evidence="2">DNA polymerase III contains a core (composed of alpha, epsilon and theta chains) that associates with a tau subunit. This core dimerizes to form the POLIII' complex. PolIII' associates with the gamma complex (composed of gamma, delta, delta', psi and chi chains) and with the beta chain to form the complete DNA polymerase III complex.</text>
</comment>
<evidence type="ECO:0000313" key="4">
    <source>
        <dbReference type="EMBL" id="CCG09422.1"/>
    </source>
</evidence>
<dbReference type="AlphaFoldDB" id="H6SP97"/>
<dbReference type="SUPFAM" id="SSF53098">
    <property type="entry name" value="Ribonuclease H-like"/>
    <property type="match status" value="1"/>
</dbReference>
<evidence type="ECO:0000256" key="1">
    <source>
        <dbReference type="ARBA" id="ARBA00025483"/>
    </source>
</evidence>
<dbReference type="OrthoDB" id="9803913at2"/>
<sequence length="204" mass="21900">MKRSGAGIPETPIPRPDEVGAVSAIAIDFETASTSRASACAVGLAWVANDRVVHTAHRLIRPPELRFDPFAISIHGIRPEMVVDKPEFPEIWREIAPHLGGALLLAHNAAFDMSVLRAILEVYGLPRPTVRSLCTVKVARHVWPALPHHRLPDVAGHLGIRLHHHNAASDAGACAEIALSAARARALPGVTALPEHLGIVPGWL</sequence>
<evidence type="ECO:0000313" key="5">
    <source>
        <dbReference type="Proteomes" id="UP000033220"/>
    </source>
</evidence>
<dbReference type="STRING" id="1150469.RSPPHO_02796"/>
<protein>
    <submittedName>
        <fullName evidence="4">3'-5' exonuclease</fullName>
    </submittedName>
</protein>
<evidence type="ECO:0000259" key="3">
    <source>
        <dbReference type="SMART" id="SM00479"/>
    </source>
</evidence>
<dbReference type="Proteomes" id="UP000033220">
    <property type="component" value="Chromosome DSM 122"/>
</dbReference>
<dbReference type="KEGG" id="rpm:RSPPHO_02796"/>
<dbReference type="InterPro" id="IPR013520">
    <property type="entry name" value="Ribonucl_H"/>
</dbReference>
<dbReference type="GO" id="GO:0008408">
    <property type="term" value="F:3'-5' exonuclease activity"/>
    <property type="evidence" value="ECO:0007669"/>
    <property type="project" value="TreeGrafter"/>
</dbReference>
<feature type="domain" description="Exonuclease" evidence="3">
    <location>
        <begin position="23"/>
        <end position="187"/>
    </location>
</feature>
<comment type="function">
    <text evidence="1">DNA polymerase III is a complex, multichain enzyme responsible for most of the replicative synthesis in bacteria. The epsilon subunit contain the editing function and is a proofreading 3'-5' exonuclease.</text>
</comment>
<dbReference type="FunFam" id="3.30.420.10:FF:000045">
    <property type="entry name" value="3'-5' exonuclease DinG"/>
    <property type="match status" value="1"/>
</dbReference>
<dbReference type="GO" id="GO:0005829">
    <property type="term" value="C:cytosol"/>
    <property type="evidence" value="ECO:0007669"/>
    <property type="project" value="TreeGrafter"/>
</dbReference>
<organism evidence="4 5">
    <name type="scientific">Pararhodospirillum photometricum DSM 122</name>
    <dbReference type="NCBI Taxonomy" id="1150469"/>
    <lineage>
        <taxon>Bacteria</taxon>
        <taxon>Pseudomonadati</taxon>
        <taxon>Pseudomonadota</taxon>
        <taxon>Alphaproteobacteria</taxon>
        <taxon>Rhodospirillales</taxon>
        <taxon>Rhodospirillaceae</taxon>
        <taxon>Pararhodospirillum</taxon>
    </lineage>
</organism>
<dbReference type="PANTHER" id="PTHR30231:SF42">
    <property type="entry name" value="EXONUCLEASE"/>
    <property type="match status" value="1"/>
</dbReference>
<dbReference type="PATRIC" id="fig|1150469.3.peg.3164"/>
<dbReference type="SMART" id="SM00479">
    <property type="entry name" value="EXOIII"/>
    <property type="match status" value="1"/>
</dbReference>
<dbReference type="InterPro" id="IPR012337">
    <property type="entry name" value="RNaseH-like_sf"/>
</dbReference>
<reference evidence="4 5" key="1">
    <citation type="submission" date="2012-02" db="EMBL/GenBank/DDBJ databases">
        <title>Shotgun genome sequence of Phaeospirillum photometricum DSM 122.</title>
        <authorList>
            <person name="Duquesne K."/>
            <person name="Sturgis J."/>
        </authorList>
    </citation>
    <scope>NUCLEOTIDE SEQUENCE [LARGE SCALE GENOMIC DNA]</scope>
    <source>
        <strain evidence="5">DSM122</strain>
    </source>
</reference>